<accession>B0DPZ5</accession>
<dbReference type="EMBL" id="DS547125">
    <property type="protein sequence ID" value="EDR03297.1"/>
    <property type="molecule type" value="Genomic_DNA"/>
</dbReference>
<reference evidence="2 3" key="1">
    <citation type="journal article" date="2008" name="Nature">
        <title>The genome of Laccaria bicolor provides insights into mycorrhizal symbiosis.</title>
        <authorList>
            <person name="Martin F."/>
            <person name="Aerts A."/>
            <person name="Ahren D."/>
            <person name="Brun A."/>
            <person name="Danchin E.G.J."/>
            <person name="Duchaussoy F."/>
            <person name="Gibon J."/>
            <person name="Kohler A."/>
            <person name="Lindquist E."/>
            <person name="Pereda V."/>
            <person name="Salamov A."/>
            <person name="Shapiro H.J."/>
            <person name="Wuyts J."/>
            <person name="Blaudez D."/>
            <person name="Buee M."/>
            <person name="Brokstein P."/>
            <person name="Canbaeck B."/>
            <person name="Cohen D."/>
            <person name="Courty P.E."/>
            <person name="Coutinho P.M."/>
            <person name="Delaruelle C."/>
            <person name="Detter J.C."/>
            <person name="Deveau A."/>
            <person name="DiFazio S."/>
            <person name="Duplessis S."/>
            <person name="Fraissinet-Tachet L."/>
            <person name="Lucic E."/>
            <person name="Frey-Klett P."/>
            <person name="Fourrey C."/>
            <person name="Feussner I."/>
            <person name="Gay G."/>
            <person name="Grimwood J."/>
            <person name="Hoegger P.J."/>
            <person name="Jain P."/>
            <person name="Kilaru S."/>
            <person name="Labbe J."/>
            <person name="Lin Y.C."/>
            <person name="Legue V."/>
            <person name="Le Tacon F."/>
            <person name="Marmeisse R."/>
            <person name="Melayah D."/>
            <person name="Montanini B."/>
            <person name="Muratet M."/>
            <person name="Nehls U."/>
            <person name="Niculita-Hirzel H."/>
            <person name="Oudot-Le Secq M.P."/>
            <person name="Peter M."/>
            <person name="Quesneville H."/>
            <person name="Rajashekar B."/>
            <person name="Reich M."/>
            <person name="Rouhier N."/>
            <person name="Schmutz J."/>
            <person name="Yin T."/>
            <person name="Chalot M."/>
            <person name="Henrissat B."/>
            <person name="Kuees U."/>
            <person name="Lucas S."/>
            <person name="Van de Peer Y."/>
            <person name="Podila G.K."/>
            <person name="Polle A."/>
            <person name="Pukkila P.J."/>
            <person name="Richardson P.M."/>
            <person name="Rouze P."/>
            <person name="Sanders I.R."/>
            <person name="Stajich J.E."/>
            <person name="Tunlid A."/>
            <person name="Tuskan G."/>
            <person name="Grigoriev I.V."/>
        </authorList>
    </citation>
    <scope>NUCLEOTIDE SEQUENCE [LARGE SCALE GENOMIC DNA]</scope>
    <source>
        <strain evidence="3">S238N-H82 / ATCC MYA-4686</strain>
    </source>
</reference>
<keyword evidence="3" id="KW-1185">Reference proteome</keyword>
<sequence length="954" mass="107187">MVDLGKMIQPWTISPAGWKLGSRDVPAWDERQRPETETETVCWLNRSLAPLIVQTYKFISTSSQVSITRLFDADGFWADIRQMSSSDDAIRHPDPLVNARLQSFPVGGDQRHLLETWLNGRSEAAEFWSVTVLHAQVILKSVDRKTAFEEDLKMALHPLNDSNVRTTFLSFNMEPTMLTTLFGNPKDYKVTLCSNWSLAYLLRHHDPVDILIGMFILRWCWTLLKFLTRSDNNAAGKITDHDDVFMSQTPEDQQIEEAALRLNKHFMETYCGPGALCLEKGLHQYMKMYKPEVHYGKSIVILQSSGTGKSRVVAEMTNSQGEEIAAAFMGALFSVLHDTIVDARHRGRSVEEAKKFFDKSWELSDIRGSPRSKNFTKVADTAISLLETHADKILHARLPTTHAKMVSTPVNPDQMEVDDPGSIKHAGGSSPSALKEKPSDHAQWAEELYAILIKPSAAALDQDRVELGLSCFTFAFDECSFLNFHFQPGEVPISAVGRITLLAMQRIIKACEAHGFWYFLLDTTRGLHDVYPDATKSTALSKRLRGDLKPLPAWPYLPFDMMVPPPSRLPKTPLDSLLLCNLKLYGRPLWSMYHDDELMDIVGEKILCDRPENFPSPNSETRKLQILALHSTRFILNLCAEGAANVLAVASVRSHLRVLTEYDAVTRMLKSEVPSEPILAIGAGNLLLKNKRLYIDAMRTLVDELLLSDDVISLGEKGETLARIIIIVNRDATVHEAGGQIQCVVEISHHLQKIAEQTSDARSLGYSRCSAVRPFTLEAYLKNLLKQGHIGPESPAFDSGLKWGEKVYLNFTHFIQLDDFVDADLSAEFLIMCWHRGFALQCVHNQPVIDILLIGYRGDLSKPFNPRMFVLVALQVKNRADPAGTNLIKAITCPFIKFGSQRWKPQYMVILMDLRTSTAFQGGSKSQKVRVAKSQAQKGKTWAAFEEANDYKAV</sequence>
<feature type="region of interest" description="Disordered" evidence="1">
    <location>
        <begin position="406"/>
        <end position="437"/>
    </location>
</feature>
<dbReference type="RefSeq" id="XP_001886093.1">
    <property type="nucleotide sequence ID" value="XM_001886058.1"/>
</dbReference>
<organism evidence="3">
    <name type="scientific">Laccaria bicolor (strain S238N-H82 / ATCC MYA-4686)</name>
    <name type="common">Bicoloured deceiver</name>
    <name type="synonym">Laccaria laccata var. bicolor</name>
    <dbReference type="NCBI Taxonomy" id="486041"/>
    <lineage>
        <taxon>Eukaryota</taxon>
        <taxon>Fungi</taxon>
        <taxon>Dikarya</taxon>
        <taxon>Basidiomycota</taxon>
        <taxon>Agaricomycotina</taxon>
        <taxon>Agaricomycetes</taxon>
        <taxon>Agaricomycetidae</taxon>
        <taxon>Agaricales</taxon>
        <taxon>Agaricineae</taxon>
        <taxon>Hydnangiaceae</taxon>
        <taxon>Laccaria</taxon>
    </lineage>
</organism>
<name>B0DPZ5_LACBS</name>
<gene>
    <name evidence="2" type="ORF">LACBIDRAFT_331604</name>
</gene>
<dbReference type="KEGG" id="lbc:LACBIDRAFT_331604"/>
<evidence type="ECO:0000313" key="2">
    <source>
        <dbReference type="EMBL" id="EDR03297.1"/>
    </source>
</evidence>
<dbReference type="HOGENOM" id="CLU_018403_0_0_1"/>
<dbReference type="STRING" id="486041.B0DPZ5"/>
<evidence type="ECO:0000256" key="1">
    <source>
        <dbReference type="SAM" id="MobiDB-lite"/>
    </source>
</evidence>
<dbReference type="PANTHER" id="PTHR33266:SF1">
    <property type="entry name" value="F-BOX DOMAIN-CONTAINING PROTEIN"/>
    <property type="match status" value="1"/>
</dbReference>
<dbReference type="PANTHER" id="PTHR33266">
    <property type="entry name" value="CHROMOSOME 15, WHOLE GENOME SHOTGUN SEQUENCE"/>
    <property type="match status" value="1"/>
</dbReference>
<dbReference type="GeneID" id="6081632"/>
<dbReference type="OrthoDB" id="107110at2759"/>
<proteinExistence type="predicted"/>
<dbReference type="InParanoid" id="B0DPZ5"/>
<dbReference type="Proteomes" id="UP000001194">
    <property type="component" value="Unassembled WGS sequence"/>
</dbReference>
<protein>
    <submittedName>
        <fullName evidence="2">Predicted protein</fullName>
    </submittedName>
</protein>
<dbReference type="AlphaFoldDB" id="B0DPZ5"/>
<evidence type="ECO:0000313" key="3">
    <source>
        <dbReference type="Proteomes" id="UP000001194"/>
    </source>
</evidence>